<dbReference type="InterPro" id="IPR050109">
    <property type="entry name" value="HTH-type_TetR-like_transc_reg"/>
</dbReference>
<name>A0ABT3SII9_9MYCO</name>
<dbReference type="PANTHER" id="PTHR30055">
    <property type="entry name" value="HTH-TYPE TRANSCRIPTIONAL REGULATOR RUTR"/>
    <property type="match status" value="1"/>
</dbReference>
<dbReference type="PROSITE" id="PS50977">
    <property type="entry name" value="HTH_TETR_2"/>
    <property type="match status" value="1"/>
</dbReference>
<evidence type="ECO:0000256" key="4">
    <source>
        <dbReference type="PROSITE-ProRule" id="PRU00335"/>
    </source>
</evidence>
<feature type="DNA-binding region" description="H-T-H motif" evidence="4">
    <location>
        <begin position="34"/>
        <end position="53"/>
    </location>
</feature>
<dbReference type="Pfam" id="PF00440">
    <property type="entry name" value="TetR_N"/>
    <property type="match status" value="1"/>
</dbReference>
<reference evidence="6 7" key="1">
    <citation type="submission" date="2022-11" db="EMBL/GenBank/DDBJ databases">
        <title>Mycobacterium sp. nov.</title>
        <authorList>
            <person name="Papic B."/>
            <person name="Spicic S."/>
            <person name="Duvnjak S."/>
        </authorList>
    </citation>
    <scope>NUCLEOTIDE SEQUENCE [LARGE SCALE GENOMIC DNA]</scope>
    <source>
        <strain evidence="6 7">CVI_P4</strain>
    </source>
</reference>
<dbReference type="PRINTS" id="PR00455">
    <property type="entry name" value="HTHTETR"/>
</dbReference>
<feature type="domain" description="HTH tetR-type" evidence="5">
    <location>
        <begin position="11"/>
        <end position="71"/>
    </location>
</feature>
<evidence type="ECO:0000256" key="2">
    <source>
        <dbReference type="ARBA" id="ARBA00023125"/>
    </source>
</evidence>
<protein>
    <submittedName>
        <fullName evidence="6">TetR/AcrR family transcriptional regulator</fullName>
    </submittedName>
</protein>
<keyword evidence="3" id="KW-0804">Transcription</keyword>
<dbReference type="RefSeq" id="WP_265998408.1">
    <property type="nucleotide sequence ID" value="NZ_JAPJDN010000016.1"/>
</dbReference>
<keyword evidence="1" id="KW-0805">Transcription regulation</keyword>
<dbReference type="Gene3D" id="1.10.10.60">
    <property type="entry name" value="Homeodomain-like"/>
    <property type="match status" value="1"/>
</dbReference>
<evidence type="ECO:0000259" key="5">
    <source>
        <dbReference type="PROSITE" id="PS50977"/>
    </source>
</evidence>
<evidence type="ECO:0000313" key="7">
    <source>
        <dbReference type="Proteomes" id="UP001300745"/>
    </source>
</evidence>
<evidence type="ECO:0000313" key="6">
    <source>
        <dbReference type="EMBL" id="MCX2938662.1"/>
    </source>
</evidence>
<dbReference type="EMBL" id="JAPJDO010000016">
    <property type="protein sequence ID" value="MCX2938662.1"/>
    <property type="molecule type" value="Genomic_DNA"/>
</dbReference>
<accession>A0ABT3SII9</accession>
<gene>
    <name evidence="6" type="ORF">ORI27_18345</name>
</gene>
<evidence type="ECO:0000256" key="3">
    <source>
        <dbReference type="ARBA" id="ARBA00023163"/>
    </source>
</evidence>
<proteinExistence type="predicted"/>
<organism evidence="6 7">
    <name type="scientific">Mycobacterium pinniadriaticum</name>
    <dbReference type="NCBI Taxonomy" id="2994102"/>
    <lineage>
        <taxon>Bacteria</taxon>
        <taxon>Bacillati</taxon>
        <taxon>Actinomycetota</taxon>
        <taxon>Actinomycetes</taxon>
        <taxon>Mycobacteriales</taxon>
        <taxon>Mycobacteriaceae</taxon>
        <taxon>Mycobacterium</taxon>
    </lineage>
</organism>
<dbReference type="InterPro" id="IPR041347">
    <property type="entry name" value="MftR_C"/>
</dbReference>
<dbReference type="SUPFAM" id="SSF46689">
    <property type="entry name" value="Homeodomain-like"/>
    <property type="match status" value="1"/>
</dbReference>
<evidence type="ECO:0000256" key="1">
    <source>
        <dbReference type="ARBA" id="ARBA00023015"/>
    </source>
</evidence>
<comment type="caution">
    <text evidence="6">The sequence shown here is derived from an EMBL/GenBank/DDBJ whole genome shotgun (WGS) entry which is preliminary data.</text>
</comment>
<dbReference type="Gene3D" id="1.10.357.10">
    <property type="entry name" value="Tetracycline Repressor, domain 2"/>
    <property type="match status" value="1"/>
</dbReference>
<sequence>MTDDWRSAKKAQTRRSIQDHALRLFVTKGYDETTVEEIAAAAGVSHMTFFRHFPRKEEVVEYDEYDPMMADLIVARPPEESPLEAVAAAMRAGLEMVLPTDRDTILIRSRLLLSTPALQARNWIAQEATRDLIADALARRAEAPGPDLVTNAQAAAIVAAAGAAITAWAAEGGTRDLVAAIDEALGALASMTSVGARPAGSSR</sequence>
<dbReference type="Proteomes" id="UP001300745">
    <property type="component" value="Unassembled WGS sequence"/>
</dbReference>
<dbReference type="InterPro" id="IPR001647">
    <property type="entry name" value="HTH_TetR"/>
</dbReference>
<dbReference type="PANTHER" id="PTHR30055:SF238">
    <property type="entry name" value="MYCOFACTOCIN BIOSYNTHESIS TRANSCRIPTIONAL REGULATOR MFTR-RELATED"/>
    <property type="match status" value="1"/>
</dbReference>
<keyword evidence="2 4" id="KW-0238">DNA-binding</keyword>
<dbReference type="Pfam" id="PF17754">
    <property type="entry name" value="TetR_C_14"/>
    <property type="match status" value="1"/>
</dbReference>
<keyword evidence="7" id="KW-1185">Reference proteome</keyword>
<dbReference type="InterPro" id="IPR009057">
    <property type="entry name" value="Homeodomain-like_sf"/>
</dbReference>